<reference evidence="1" key="1">
    <citation type="submission" date="2022-08" db="EMBL/GenBank/DDBJ databases">
        <title>Genome sequencing of Pelomonas sp. UHG3.</title>
        <authorList>
            <person name="So Y."/>
        </authorList>
    </citation>
    <scope>NUCLEOTIDE SEQUENCE</scope>
    <source>
        <strain evidence="1">UHG3</strain>
    </source>
</reference>
<dbReference type="EMBL" id="JAPPUY010000003">
    <property type="protein sequence ID" value="MCY4746187.1"/>
    <property type="molecule type" value="Genomic_DNA"/>
</dbReference>
<evidence type="ECO:0000313" key="2">
    <source>
        <dbReference type="Proteomes" id="UP001076464"/>
    </source>
</evidence>
<keyword evidence="1" id="KW-0547">Nucleotide-binding</keyword>
<accession>A0ACC6CCT8</accession>
<sequence length="147" mass="15829">MTAPAWPTTAPALTLALRSELAACAAAQQALHALLAPLQPSARASFGLDLVLEEWLMNEVRHAHPGALAPAPLRLCAWLTPDALTLQLADHGLPFDPLAHPAPVVPTRLDDARPGGLGLHLLRRYARELAYERVDGENRLMVVLALH</sequence>
<gene>
    <name evidence="1" type="ORF">NYO99_14465</name>
</gene>
<proteinExistence type="predicted"/>
<evidence type="ECO:0000313" key="1">
    <source>
        <dbReference type="EMBL" id="MCY4746187.1"/>
    </source>
</evidence>
<name>A0ACC6CCT8_9BURK</name>
<comment type="caution">
    <text evidence="1">The sequence shown here is derived from an EMBL/GenBank/DDBJ whole genome shotgun (WGS) entry which is preliminary data.</text>
</comment>
<keyword evidence="1" id="KW-0067">ATP-binding</keyword>
<keyword evidence="2" id="KW-1185">Reference proteome</keyword>
<protein>
    <submittedName>
        <fullName evidence="1">ATP-binding protein</fullName>
    </submittedName>
</protein>
<dbReference type="Proteomes" id="UP001076464">
    <property type="component" value="Unassembled WGS sequence"/>
</dbReference>
<organism evidence="1 2">
    <name type="scientific">Roseateles hydrophilus</name>
    <dbReference type="NCBI Taxonomy" id="2975054"/>
    <lineage>
        <taxon>Bacteria</taxon>
        <taxon>Pseudomonadati</taxon>
        <taxon>Pseudomonadota</taxon>
        <taxon>Betaproteobacteria</taxon>
        <taxon>Burkholderiales</taxon>
        <taxon>Sphaerotilaceae</taxon>
        <taxon>Roseateles</taxon>
    </lineage>
</organism>